<name>A0ABN8INE8_9NEOP</name>
<organism evidence="2 3">
    <name type="scientific">Iphiclides podalirius</name>
    <name type="common">scarce swallowtail</name>
    <dbReference type="NCBI Taxonomy" id="110791"/>
    <lineage>
        <taxon>Eukaryota</taxon>
        <taxon>Metazoa</taxon>
        <taxon>Ecdysozoa</taxon>
        <taxon>Arthropoda</taxon>
        <taxon>Hexapoda</taxon>
        <taxon>Insecta</taxon>
        <taxon>Pterygota</taxon>
        <taxon>Neoptera</taxon>
        <taxon>Endopterygota</taxon>
        <taxon>Lepidoptera</taxon>
        <taxon>Glossata</taxon>
        <taxon>Ditrysia</taxon>
        <taxon>Papilionoidea</taxon>
        <taxon>Papilionidae</taxon>
        <taxon>Papilioninae</taxon>
        <taxon>Iphiclides</taxon>
    </lineage>
</organism>
<keyword evidence="3" id="KW-1185">Reference proteome</keyword>
<evidence type="ECO:0000313" key="2">
    <source>
        <dbReference type="EMBL" id="CAH2062332.1"/>
    </source>
</evidence>
<feature type="region of interest" description="Disordered" evidence="1">
    <location>
        <begin position="1"/>
        <end position="41"/>
    </location>
</feature>
<proteinExistence type="predicted"/>
<evidence type="ECO:0000256" key="1">
    <source>
        <dbReference type="SAM" id="MobiDB-lite"/>
    </source>
</evidence>
<dbReference type="Proteomes" id="UP000837857">
    <property type="component" value="Chromosome 29"/>
</dbReference>
<sequence length="350" mass="40150">MEPRQNSDMVQAVIEEKKEDTGRDEEEQDQTPEKLRIDNSDDDLDSSVALNAFIKTAHDDEVWETCPAQTYYYLDEVVVASRKELRSRCKRCTACKLVKTILNIACLLQMRVVRSILEPESNLIGKFEPLHDESDELTNFADTYQRSPQEVVPSPPALYLDIAKETQYVVEVRWTWVAKAMKYALTAAIKMKKQHIKVTRLSLKHHVNILNQLANYMGHIFKYPYVEPIYEIPTGFFFFNHSLEMSIEDVVTETIATHHRYKINKNPSEIAQFIKASRVLGAYLESRARGRKATHYAIRVGYTKIIWQMFNSAASSGVRGDSGKRAHCAYLESKQRFSSRAGVCPTSHFG</sequence>
<accession>A0ABN8INE8</accession>
<feature type="non-terminal residue" evidence="2">
    <location>
        <position position="350"/>
    </location>
</feature>
<protein>
    <submittedName>
        <fullName evidence="2">Uncharacterized protein</fullName>
    </submittedName>
</protein>
<dbReference type="EMBL" id="OW152841">
    <property type="protein sequence ID" value="CAH2062332.1"/>
    <property type="molecule type" value="Genomic_DNA"/>
</dbReference>
<gene>
    <name evidence="2" type="ORF">IPOD504_LOCUS11885</name>
</gene>
<evidence type="ECO:0000313" key="3">
    <source>
        <dbReference type="Proteomes" id="UP000837857"/>
    </source>
</evidence>
<reference evidence="2" key="1">
    <citation type="submission" date="2022-03" db="EMBL/GenBank/DDBJ databases">
        <authorList>
            <person name="Martin H S."/>
        </authorList>
    </citation>
    <scope>NUCLEOTIDE SEQUENCE</scope>
</reference>